<dbReference type="PANTHER" id="PTHR30563:SF0">
    <property type="entry name" value="DNA RECOMBINATION PROTEIN RMUC"/>
    <property type="match status" value="1"/>
</dbReference>
<dbReference type="AlphaFoldDB" id="A0A380JE22"/>
<evidence type="ECO:0000256" key="5">
    <source>
        <dbReference type="SAM" id="Coils"/>
    </source>
</evidence>
<dbReference type="RefSeq" id="WP_002999394.1">
    <property type="nucleotide sequence ID" value="NZ_UHFA01000002.1"/>
</dbReference>
<evidence type="ECO:0000313" key="6">
    <source>
        <dbReference type="EMBL" id="SUN35640.1"/>
    </source>
</evidence>
<feature type="coiled-coil region" evidence="5">
    <location>
        <begin position="97"/>
        <end position="132"/>
    </location>
</feature>
<evidence type="ECO:0000256" key="3">
    <source>
        <dbReference type="ARBA" id="ARBA00023054"/>
    </source>
</evidence>
<dbReference type="OrthoDB" id="370725at2"/>
<name>A0A380JE22_STRDO</name>
<keyword evidence="7" id="KW-1185">Reference proteome</keyword>
<dbReference type="EMBL" id="UHFA01000002">
    <property type="protein sequence ID" value="SUN35640.1"/>
    <property type="molecule type" value="Genomic_DNA"/>
</dbReference>
<gene>
    <name evidence="6" type="primary">rmuC</name>
    <name evidence="6" type="ORF">NCTC11391_00676</name>
</gene>
<comment type="function">
    <text evidence="1">Involved in DNA recombination.</text>
</comment>
<comment type="similarity">
    <text evidence="2">Belongs to the RmuC family.</text>
</comment>
<accession>A0A380JE22</accession>
<evidence type="ECO:0000256" key="1">
    <source>
        <dbReference type="ARBA" id="ARBA00003416"/>
    </source>
</evidence>
<dbReference type="Proteomes" id="UP000254082">
    <property type="component" value="Unassembled WGS sequence"/>
</dbReference>
<evidence type="ECO:0000256" key="4">
    <source>
        <dbReference type="ARBA" id="ARBA00023172"/>
    </source>
</evidence>
<keyword evidence="4" id="KW-0233">DNA recombination</keyword>
<organism evidence="6 7">
    <name type="scientific">Streptococcus downei MFe28</name>
    <dbReference type="NCBI Taxonomy" id="764290"/>
    <lineage>
        <taxon>Bacteria</taxon>
        <taxon>Bacillati</taxon>
        <taxon>Bacillota</taxon>
        <taxon>Bacilli</taxon>
        <taxon>Lactobacillales</taxon>
        <taxon>Streptococcaceae</taxon>
        <taxon>Streptococcus</taxon>
    </lineage>
</organism>
<sequence>MSLILMLIGLASLGLSFYLVIRVADLQSQLRKALDDNADNLSEQVSYQLDLAKKDQILALNQELGQQKTETYQQLADIRDVLHKNLSDNRDRSDQRLELMNQTLTKAVKEMQESNEKRLDQMRQTVEEKLEQTLQTRLQASFATVSQQLESVNQGLGQMKTVAQDVGTLNKVLSNTKTRGIMGELQLGQIIEDIMTDSQYEREFATVKGSSERVEYAIKLPGNHDGQYVYLPIDSKFPLEDYYRLEEAYESGDSQQIEAYRKSLLASLKRFAKDIQKKYLNPPETTNFGIMFLPTEGLYSEVVRNSAFFDGLRREENIVVAGPSTLSALLNSLSVGFKTLNIQKNADDISKILGNVKTEFTKFGGMLTKAQKQLNTASKTVDSLLTTRTNAIVRALDRVEAYQDSNTQSLLNIPQIEEGEDSHEN</sequence>
<dbReference type="GO" id="GO:0006310">
    <property type="term" value="P:DNA recombination"/>
    <property type="evidence" value="ECO:0007669"/>
    <property type="project" value="UniProtKB-KW"/>
</dbReference>
<dbReference type="InterPro" id="IPR003798">
    <property type="entry name" value="DNA_recombination_RmuC"/>
</dbReference>
<keyword evidence="3 5" id="KW-0175">Coiled coil</keyword>
<reference evidence="6 7" key="1">
    <citation type="submission" date="2018-06" db="EMBL/GenBank/DDBJ databases">
        <authorList>
            <consortium name="Pathogen Informatics"/>
            <person name="Doyle S."/>
        </authorList>
    </citation>
    <scope>NUCLEOTIDE SEQUENCE [LARGE SCALE GENOMIC DNA]</scope>
    <source>
        <strain evidence="7">NCTC 11391</strain>
    </source>
</reference>
<proteinExistence type="inferred from homology"/>
<dbReference type="Pfam" id="PF02646">
    <property type="entry name" value="RmuC"/>
    <property type="match status" value="1"/>
</dbReference>
<evidence type="ECO:0000256" key="2">
    <source>
        <dbReference type="ARBA" id="ARBA00009840"/>
    </source>
</evidence>
<dbReference type="PANTHER" id="PTHR30563">
    <property type="entry name" value="DNA RECOMBINATION PROTEIN RMUC"/>
    <property type="match status" value="1"/>
</dbReference>
<protein>
    <submittedName>
        <fullName evidence="6">DNA recombination protein</fullName>
    </submittedName>
</protein>
<evidence type="ECO:0000313" key="7">
    <source>
        <dbReference type="Proteomes" id="UP000254082"/>
    </source>
</evidence>